<keyword evidence="2" id="KW-0805">Transcription regulation</keyword>
<dbReference type="InterPro" id="IPR003195">
    <property type="entry name" value="TFIID_TAF13"/>
</dbReference>
<comment type="similarity">
    <text evidence="5">Belongs to the TAF13 family.</text>
</comment>
<feature type="compositionally biased region" description="Low complexity" evidence="7">
    <location>
        <begin position="43"/>
        <end position="53"/>
    </location>
</feature>
<evidence type="ECO:0000256" key="4">
    <source>
        <dbReference type="ARBA" id="ARBA00023242"/>
    </source>
</evidence>
<proteinExistence type="inferred from homology"/>
<dbReference type="Proteomes" id="UP001157974">
    <property type="component" value="Unassembled WGS sequence"/>
</dbReference>
<feature type="compositionally biased region" description="Basic and acidic residues" evidence="7">
    <location>
        <begin position="15"/>
        <end position="27"/>
    </location>
</feature>
<dbReference type="GO" id="GO:0005634">
    <property type="term" value="C:nucleus"/>
    <property type="evidence" value="ECO:0007669"/>
    <property type="project" value="UniProtKB-SubCell"/>
</dbReference>
<name>A0AAV8UWU1_9RHOD</name>
<sequence length="153" mass="17256">MENPIEKQEIQGSKKPQEKNNNPERVEVPGNEEADDQGGGGVVVTDGDGSQSSKAARQFYTELRMMMYGFGDVHSPLPQSIDLMEDLVIQYICNLVQRSNEVASNRRRDRPVANDVKFVIRKDTKKLHRVQYLLELKVQIDKVKSLGLQGDGK</sequence>
<keyword evidence="9" id="KW-1185">Reference proteome</keyword>
<dbReference type="PANTHER" id="PTHR11380:SF5">
    <property type="entry name" value="TRANSCRIPTION INITIATION FACTOR TFIID SUBUNIT 13"/>
    <property type="match status" value="1"/>
</dbReference>
<evidence type="ECO:0000256" key="2">
    <source>
        <dbReference type="ARBA" id="ARBA00023015"/>
    </source>
</evidence>
<feature type="region of interest" description="Disordered" evidence="7">
    <location>
        <begin position="1"/>
        <end position="55"/>
    </location>
</feature>
<dbReference type="AlphaFoldDB" id="A0AAV8UWU1"/>
<evidence type="ECO:0000256" key="3">
    <source>
        <dbReference type="ARBA" id="ARBA00023163"/>
    </source>
</evidence>
<evidence type="ECO:0000256" key="7">
    <source>
        <dbReference type="SAM" id="MobiDB-lite"/>
    </source>
</evidence>
<protein>
    <recommendedName>
        <fullName evidence="6">Transcription initiation factor TFIID subunit 13</fullName>
    </recommendedName>
</protein>
<keyword evidence="4" id="KW-0539">Nucleus</keyword>
<dbReference type="CDD" id="cd07978">
    <property type="entry name" value="HFD_TAF13"/>
    <property type="match status" value="1"/>
</dbReference>
<comment type="subcellular location">
    <subcellularLocation>
        <location evidence="1">Nucleus</location>
    </subcellularLocation>
</comment>
<evidence type="ECO:0000313" key="8">
    <source>
        <dbReference type="EMBL" id="KAJ8907055.1"/>
    </source>
</evidence>
<dbReference type="GO" id="GO:0006366">
    <property type="term" value="P:transcription by RNA polymerase II"/>
    <property type="evidence" value="ECO:0007669"/>
    <property type="project" value="InterPro"/>
</dbReference>
<dbReference type="Gene3D" id="1.10.20.10">
    <property type="entry name" value="Histone, subunit A"/>
    <property type="match status" value="1"/>
</dbReference>
<dbReference type="SUPFAM" id="SSF47113">
    <property type="entry name" value="Histone-fold"/>
    <property type="match status" value="1"/>
</dbReference>
<gene>
    <name evidence="8" type="ORF">NDN08_003538</name>
</gene>
<evidence type="ECO:0000256" key="5">
    <source>
        <dbReference type="ARBA" id="ARBA00038392"/>
    </source>
</evidence>
<reference evidence="8 9" key="1">
    <citation type="journal article" date="2023" name="Nat. Commun.">
        <title>Origin of minicircular mitochondrial genomes in red algae.</title>
        <authorList>
            <person name="Lee Y."/>
            <person name="Cho C.H."/>
            <person name="Lee Y.M."/>
            <person name="Park S.I."/>
            <person name="Yang J.H."/>
            <person name="West J.A."/>
            <person name="Bhattacharya D."/>
            <person name="Yoon H.S."/>
        </authorList>
    </citation>
    <scope>NUCLEOTIDE SEQUENCE [LARGE SCALE GENOMIC DNA]</scope>
    <source>
        <strain evidence="8 9">CCMP1338</strain>
        <tissue evidence="8">Whole cell</tissue>
    </source>
</reference>
<dbReference type="PANTHER" id="PTHR11380">
    <property type="entry name" value="TRANSCRIPTION INITIATION FACTOR TFIID/SUPT3-RELATED"/>
    <property type="match status" value="1"/>
</dbReference>
<dbReference type="InterPro" id="IPR009072">
    <property type="entry name" value="Histone-fold"/>
</dbReference>
<dbReference type="GO" id="GO:0046982">
    <property type="term" value="F:protein heterodimerization activity"/>
    <property type="evidence" value="ECO:0007669"/>
    <property type="project" value="InterPro"/>
</dbReference>
<dbReference type="EMBL" id="JAMWBK010000003">
    <property type="protein sequence ID" value="KAJ8907055.1"/>
    <property type="molecule type" value="Genomic_DNA"/>
</dbReference>
<keyword evidence="3" id="KW-0804">Transcription</keyword>
<evidence type="ECO:0000313" key="9">
    <source>
        <dbReference type="Proteomes" id="UP001157974"/>
    </source>
</evidence>
<comment type="caution">
    <text evidence="8">The sequence shown here is derived from an EMBL/GenBank/DDBJ whole genome shotgun (WGS) entry which is preliminary data.</text>
</comment>
<evidence type="ECO:0000256" key="1">
    <source>
        <dbReference type="ARBA" id="ARBA00004123"/>
    </source>
</evidence>
<dbReference type="Pfam" id="PF02269">
    <property type="entry name" value="TFIID-18kDa"/>
    <property type="match status" value="1"/>
</dbReference>
<evidence type="ECO:0000256" key="6">
    <source>
        <dbReference type="ARBA" id="ARBA00040136"/>
    </source>
</evidence>
<organism evidence="8 9">
    <name type="scientific">Rhodosorus marinus</name>
    <dbReference type="NCBI Taxonomy" id="101924"/>
    <lineage>
        <taxon>Eukaryota</taxon>
        <taxon>Rhodophyta</taxon>
        <taxon>Stylonematophyceae</taxon>
        <taxon>Stylonematales</taxon>
        <taxon>Stylonemataceae</taxon>
        <taxon>Rhodosorus</taxon>
    </lineage>
</organism>
<accession>A0AAV8UWU1</accession>